<organism evidence="2 3">
    <name type="scientific">Arachis hypogaea</name>
    <name type="common">Peanut</name>
    <dbReference type="NCBI Taxonomy" id="3818"/>
    <lineage>
        <taxon>Eukaryota</taxon>
        <taxon>Viridiplantae</taxon>
        <taxon>Streptophyta</taxon>
        <taxon>Embryophyta</taxon>
        <taxon>Tracheophyta</taxon>
        <taxon>Spermatophyta</taxon>
        <taxon>Magnoliopsida</taxon>
        <taxon>eudicotyledons</taxon>
        <taxon>Gunneridae</taxon>
        <taxon>Pentapetalae</taxon>
        <taxon>rosids</taxon>
        <taxon>fabids</taxon>
        <taxon>Fabales</taxon>
        <taxon>Fabaceae</taxon>
        <taxon>Papilionoideae</taxon>
        <taxon>50 kb inversion clade</taxon>
        <taxon>dalbergioids sensu lato</taxon>
        <taxon>Dalbergieae</taxon>
        <taxon>Pterocarpus clade</taxon>
        <taxon>Arachis</taxon>
    </lineage>
</organism>
<accession>A0A6B9VC57</accession>
<feature type="compositionally biased region" description="Low complexity" evidence="1">
    <location>
        <begin position="62"/>
        <end position="80"/>
    </location>
</feature>
<evidence type="ECO:0000313" key="2">
    <source>
        <dbReference type="EMBL" id="QHN77788.1"/>
    </source>
</evidence>
<dbReference type="Proteomes" id="UP000464620">
    <property type="component" value="Chromosome B09"/>
</dbReference>
<gene>
    <name evidence="2" type="ORF">DS421_19g655830</name>
</gene>
<feature type="region of interest" description="Disordered" evidence="1">
    <location>
        <begin position="50"/>
        <end position="80"/>
    </location>
</feature>
<evidence type="ECO:0000313" key="3">
    <source>
        <dbReference type="Proteomes" id="UP000464620"/>
    </source>
</evidence>
<feature type="compositionally biased region" description="Basic residues" evidence="1">
    <location>
        <begin position="50"/>
        <end position="61"/>
    </location>
</feature>
<reference evidence="2 3" key="1">
    <citation type="submission" date="2020-01" db="EMBL/GenBank/DDBJ databases">
        <title>Genome sequence of Arachis hypogaea, cultivar Shitouqi.</title>
        <authorList>
            <person name="Zhuang W."/>
            <person name="Chen H."/>
            <person name="Varshney R."/>
            <person name="Wang D."/>
            <person name="Ming R."/>
        </authorList>
    </citation>
    <scope>NUCLEOTIDE SEQUENCE [LARGE SCALE GENOMIC DNA]</scope>
    <source>
        <tissue evidence="2">Young leaf</tissue>
    </source>
</reference>
<name>A0A6B9VC57_ARAHY</name>
<proteinExistence type="predicted"/>
<dbReference type="EMBL" id="CP031001">
    <property type="protein sequence ID" value="QHN77788.1"/>
    <property type="molecule type" value="Genomic_DNA"/>
</dbReference>
<protein>
    <submittedName>
        <fullName evidence="2">Uncharacterized protein</fullName>
    </submittedName>
</protein>
<evidence type="ECO:0000256" key="1">
    <source>
        <dbReference type="SAM" id="MobiDB-lite"/>
    </source>
</evidence>
<sequence length="131" mass="14181">MGKIRNGDSLGLGDVAFSGSRSFSSLPQSMHSLISLAILSDRIPIPWKRERQRRRGRRRTATVRAVVPPSPSESSSPFVEPRGAVTIAVQPRPAAPPWSPLLRACHCQGEAAVASCPTVTVAALELTHRRH</sequence>
<dbReference type="AlphaFoldDB" id="A0A6B9VC57"/>